<gene>
    <name evidence="1" type="ORF">V6N12_018515</name>
</gene>
<organism evidence="1 2">
    <name type="scientific">Hibiscus sabdariffa</name>
    <name type="common">roselle</name>
    <dbReference type="NCBI Taxonomy" id="183260"/>
    <lineage>
        <taxon>Eukaryota</taxon>
        <taxon>Viridiplantae</taxon>
        <taxon>Streptophyta</taxon>
        <taxon>Embryophyta</taxon>
        <taxon>Tracheophyta</taxon>
        <taxon>Spermatophyta</taxon>
        <taxon>Magnoliopsida</taxon>
        <taxon>eudicotyledons</taxon>
        <taxon>Gunneridae</taxon>
        <taxon>Pentapetalae</taxon>
        <taxon>rosids</taxon>
        <taxon>malvids</taxon>
        <taxon>Malvales</taxon>
        <taxon>Malvaceae</taxon>
        <taxon>Malvoideae</taxon>
        <taxon>Hibiscus</taxon>
    </lineage>
</organism>
<proteinExistence type="predicted"/>
<evidence type="ECO:0000313" key="1">
    <source>
        <dbReference type="EMBL" id="KAK8496166.1"/>
    </source>
</evidence>
<name>A0ABR2ARB7_9ROSI</name>
<keyword evidence="2" id="KW-1185">Reference proteome</keyword>
<accession>A0ABR2ARB7</accession>
<dbReference type="Proteomes" id="UP001472677">
    <property type="component" value="Unassembled WGS sequence"/>
</dbReference>
<comment type="caution">
    <text evidence="1">The sequence shown here is derived from an EMBL/GenBank/DDBJ whole genome shotgun (WGS) entry which is preliminary data.</text>
</comment>
<dbReference type="EMBL" id="JBBPBM010000382">
    <property type="protein sequence ID" value="KAK8496166.1"/>
    <property type="molecule type" value="Genomic_DNA"/>
</dbReference>
<sequence length="171" mass="18998">MLKSLLLWSETQTFFQAKRGRPILVKAGCERFIGGVQNDKSPSGSVSDLEAEAIKTLEVGKTLRNDFGTSDDAVVAKLMELENGSKGAQEDSDSNDVLVKLSWRIFFAPKDTASVASKLQGLSQRKFLVAWTFFADTLMELNFVYKKANNKAHLLVKQGVSRVSDFTWVLM</sequence>
<reference evidence="1 2" key="1">
    <citation type="journal article" date="2024" name="G3 (Bethesda)">
        <title>Genome assembly of Hibiscus sabdariffa L. provides insights into metabolisms of medicinal natural products.</title>
        <authorList>
            <person name="Kim T."/>
        </authorList>
    </citation>
    <scope>NUCLEOTIDE SEQUENCE [LARGE SCALE GENOMIC DNA]</scope>
    <source>
        <strain evidence="1">TK-2024</strain>
        <tissue evidence="1">Old leaves</tissue>
    </source>
</reference>
<evidence type="ECO:0000313" key="2">
    <source>
        <dbReference type="Proteomes" id="UP001472677"/>
    </source>
</evidence>
<protein>
    <submittedName>
        <fullName evidence="1">Uncharacterized protein</fullName>
    </submittedName>
</protein>